<organism evidence="1 2">
    <name type="scientific">Aspergillus ellipticus CBS 707.79</name>
    <dbReference type="NCBI Taxonomy" id="1448320"/>
    <lineage>
        <taxon>Eukaryota</taxon>
        <taxon>Fungi</taxon>
        <taxon>Dikarya</taxon>
        <taxon>Ascomycota</taxon>
        <taxon>Pezizomycotina</taxon>
        <taxon>Eurotiomycetes</taxon>
        <taxon>Eurotiomycetidae</taxon>
        <taxon>Eurotiales</taxon>
        <taxon>Aspergillaceae</taxon>
        <taxon>Aspergillus</taxon>
        <taxon>Aspergillus subgen. Circumdati</taxon>
    </lineage>
</organism>
<evidence type="ECO:0000313" key="1">
    <source>
        <dbReference type="EMBL" id="PYH93233.1"/>
    </source>
</evidence>
<name>A0A319DPM2_9EURO</name>
<dbReference type="AlphaFoldDB" id="A0A319DPM2"/>
<reference evidence="1 2" key="1">
    <citation type="submission" date="2018-02" db="EMBL/GenBank/DDBJ databases">
        <title>The genomes of Aspergillus section Nigri reveals drivers in fungal speciation.</title>
        <authorList>
            <consortium name="DOE Joint Genome Institute"/>
            <person name="Vesth T.C."/>
            <person name="Nybo J."/>
            <person name="Theobald S."/>
            <person name="Brandl J."/>
            <person name="Frisvad J.C."/>
            <person name="Nielsen K.F."/>
            <person name="Lyhne E.K."/>
            <person name="Kogle M.E."/>
            <person name="Kuo A."/>
            <person name="Riley R."/>
            <person name="Clum A."/>
            <person name="Nolan M."/>
            <person name="Lipzen A."/>
            <person name="Salamov A."/>
            <person name="Henrissat B."/>
            <person name="Wiebenga A."/>
            <person name="De vries R.P."/>
            <person name="Grigoriev I.V."/>
            <person name="Mortensen U.H."/>
            <person name="Andersen M.R."/>
            <person name="Baker S.E."/>
        </authorList>
    </citation>
    <scope>NUCLEOTIDE SEQUENCE [LARGE SCALE GENOMIC DNA]</scope>
    <source>
        <strain evidence="1 2">CBS 707.79</strain>
    </source>
</reference>
<dbReference type="VEuPathDB" id="FungiDB:BO71DRAFT_441891"/>
<dbReference type="Proteomes" id="UP000247810">
    <property type="component" value="Unassembled WGS sequence"/>
</dbReference>
<sequence length="161" mass="17833">MKPVRKTPYMPSEDLVLSLEDILAAGHPSGSRGDDTTHLVGFVYRGSENLLDAISNIRQSDACSPRRLEKDCHHSAQQDIVIQGCGEQGFPSAQPYLSHTPGGSVNNNMTLVVLCPPFVFLYPTSAWIQGLERTVLTYINNFVKKVLFVTITGFPHRFETI</sequence>
<gene>
    <name evidence="1" type="ORF">BO71DRAFT_441891</name>
</gene>
<proteinExistence type="predicted"/>
<accession>A0A319DPM2</accession>
<evidence type="ECO:0000313" key="2">
    <source>
        <dbReference type="Proteomes" id="UP000247810"/>
    </source>
</evidence>
<protein>
    <submittedName>
        <fullName evidence="1">Uncharacterized protein</fullName>
    </submittedName>
</protein>
<dbReference type="EMBL" id="KZ825897">
    <property type="protein sequence ID" value="PYH93233.1"/>
    <property type="molecule type" value="Genomic_DNA"/>
</dbReference>
<keyword evidence="2" id="KW-1185">Reference proteome</keyword>